<feature type="transmembrane region" description="Helical" evidence="1">
    <location>
        <begin position="73"/>
        <end position="90"/>
    </location>
</feature>
<keyword evidence="1" id="KW-0812">Transmembrane</keyword>
<keyword evidence="1" id="KW-0472">Membrane</keyword>
<gene>
    <name evidence="2" type="ORF">F1C12_15165</name>
</gene>
<reference evidence="3" key="1">
    <citation type="submission" date="2019-09" db="EMBL/GenBank/DDBJ databases">
        <title>Antimicrobial potential of Antarctic Bacteria.</title>
        <authorList>
            <person name="Benaud N."/>
            <person name="Edwards R.J."/>
            <person name="Ferrari B.C."/>
        </authorList>
    </citation>
    <scope>NUCLEOTIDE SEQUENCE [LARGE SCALE GENOMIC DNA]</scope>
    <source>
        <strain evidence="3">INR9</strain>
    </source>
</reference>
<proteinExistence type="predicted"/>
<keyword evidence="1" id="KW-1133">Transmembrane helix</keyword>
<dbReference type="Proteomes" id="UP000515511">
    <property type="component" value="Chromosome"/>
</dbReference>
<evidence type="ECO:0000313" key="3">
    <source>
        <dbReference type="Proteomes" id="UP000515511"/>
    </source>
</evidence>
<organism evidence="2 3">
    <name type="scientific">Leifsonia shinshuensis</name>
    <dbReference type="NCBI Taxonomy" id="150026"/>
    <lineage>
        <taxon>Bacteria</taxon>
        <taxon>Bacillati</taxon>
        <taxon>Actinomycetota</taxon>
        <taxon>Actinomycetes</taxon>
        <taxon>Micrococcales</taxon>
        <taxon>Microbacteriaceae</taxon>
        <taxon>Leifsonia</taxon>
    </lineage>
</organism>
<dbReference type="EMBL" id="CP043641">
    <property type="protein sequence ID" value="QNE37753.1"/>
    <property type="molecule type" value="Genomic_DNA"/>
</dbReference>
<protein>
    <submittedName>
        <fullName evidence="2">Uncharacterized protein</fullName>
    </submittedName>
</protein>
<dbReference type="AlphaFoldDB" id="A0A7G6YGY8"/>
<feature type="transmembrane region" description="Helical" evidence="1">
    <location>
        <begin position="96"/>
        <end position="112"/>
    </location>
</feature>
<feature type="transmembrane region" description="Helical" evidence="1">
    <location>
        <begin position="40"/>
        <end position="66"/>
    </location>
</feature>
<dbReference type="KEGG" id="lse:F1C12_15165"/>
<evidence type="ECO:0000313" key="2">
    <source>
        <dbReference type="EMBL" id="QNE37753.1"/>
    </source>
</evidence>
<evidence type="ECO:0000256" key="1">
    <source>
        <dbReference type="SAM" id="Phobius"/>
    </source>
</evidence>
<accession>A0A7G6YGY8</accession>
<name>A0A7G6YGY8_9MICO</name>
<sequence length="130" mass="13789">MISGIITISTVSGSRAAIIRQIQNSGTDLHGQNIDTVANAAIGVAIGFSVVTLIFWAVTFVLFAFFMRRGAGWARIVLTILTALSLLNVLTGFGTGALQVVLSIVALILMWLRPSSEWFAAVKASKAPRA</sequence>